<dbReference type="GO" id="GO:0045197">
    <property type="term" value="P:establishment or maintenance of epithelial cell apical/basal polarity"/>
    <property type="evidence" value="ECO:0007669"/>
    <property type="project" value="TreeGrafter"/>
</dbReference>
<evidence type="ECO:0000256" key="1">
    <source>
        <dbReference type="ARBA" id="ARBA00004370"/>
    </source>
</evidence>
<evidence type="ECO:0000256" key="2">
    <source>
        <dbReference type="ARBA" id="ARBA00023136"/>
    </source>
</evidence>
<feature type="compositionally biased region" description="Pro residues" evidence="3">
    <location>
        <begin position="622"/>
        <end position="631"/>
    </location>
</feature>
<dbReference type="InterPro" id="IPR050614">
    <property type="entry name" value="Synaptic_Scaffolding_LAP-MAGUK"/>
</dbReference>
<dbReference type="GO" id="GO:0016323">
    <property type="term" value="C:basolateral plasma membrane"/>
    <property type="evidence" value="ECO:0007669"/>
    <property type="project" value="TreeGrafter"/>
</dbReference>
<dbReference type="Proteomes" id="UP001286313">
    <property type="component" value="Unassembled WGS sequence"/>
</dbReference>
<feature type="region of interest" description="Disordered" evidence="3">
    <location>
        <begin position="685"/>
        <end position="718"/>
    </location>
</feature>
<feature type="region of interest" description="Disordered" evidence="3">
    <location>
        <begin position="443"/>
        <end position="462"/>
    </location>
</feature>
<feature type="compositionally biased region" description="Low complexity" evidence="3">
    <location>
        <begin position="50"/>
        <end position="72"/>
    </location>
</feature>
<dbReference type="SMART" id="SM00228">
    <property type="entry name" value="PDZ"/>
    <property type="match status" value="2"/>
</dbReference>
<gene>
    <name evidence="5" type="ORF">Pcinc_036206</name>
</gene>
<comment type="subcellular location">
    <subcellularLocation>
        <location evidence="1">Membrane</location>
    </subcellularLocation>
</comment>
<name>A0AAE1EMK3_PETCI</name>
<proteinExistence type="predicted"/>
<dbReference type="PROSITE" id="PS50106">
    <property type="entry name" value="PDZ"/>
    <property type="match status" value="2"/>
</dbReference>
<feature type="region of interest" description="Disordered" evidence="3">
    <location>
        <begin position="105"/>
        <end position="153"/>
    </location>
</feature>
<feature type="region of interest" description="Disordered" evidence="3">
    <location>
        <begin position="730"/>
        <end position="798"/>
    </location>
</feature>
<feature type="compositionally biased region" description="Acidic residues" evidence="3">
    <location>
        <begin position="992"/>
        <end position="1002"/>
    </location>
</feature>
<feature type="region of interest" description="Disordered" evidence="3">
    <location>
        <begin position="561"/>
        <end position="635"/>
    </location>
</feature>
<feature type="compositionally biased region" description="Polar residues" evidence="3">
    <location>
        <begin position="594"/>
        <end position="603"/>
    </location>
</feature>
<evidence type="ECO:0000313" key="5">
    <source>
        <dbReference type="EMBL" id="KAK3857549.1"/>
    </source>
</evidence>
<dbReference type="PANTHER" id="PTHR23119:SF51">
    <property type="entry name" value="DISKS LARGE 1 TUMOR SUPPRESSOR PROTEIN"/>
    <property type="match status" value="1"/>
</dbReference>
<feature type="non-terminal residue" evidence="5">
    <location>
        <position position="1"/>
    </location>
</feature>
<dbReference type="GO" id="GO:0098609">
    <property type="term" value="P:cell-cell adhesion"/>
    <property type="evidence" value="ECO:0007669"/>
    <property type="project" value="TreeGrafter"/>
</dbReference>
<dbReference type="Gene3D" id="2.30.42.10">
    <property type="match status" value="2"/>
</dbReference>
<feature type="region of interest" description="Disordered" evidence="3">
    <location>
        <begin position="273"/>
        <end position="355"/>
    </location>
</feature>
<comment type="caution">
    <text evidence="5">The sequence shown here is derived from an EMBL/GenBank/DDBJ whole genome shotgun (WGS) entry which is preliminary data.</text>
</comment>
<feature type="region of interest" description="Disordered" evidence="3">
    <location>
        <begin position="900"/>
        <end position="1002"/>
    </location>
</feature>
<organism evidence="5 6">
    <name type="scientific">Petrolisthes cinctipes</name>
    <name type="common">Flat porcelain crab</name>
    <dbReference type="NCBI Taxonomy" id="88211"/>
    <lineage>
        <taxon>Eukaryota</taxon>
        <taxon>Metazoa</taxon>
        <taxon>Ecdysozoa</taxon>
        <taxon>Arthropoda</taxon>
        <taxon>Crustacea</taxon>
        <taxon>Multicrustacea</taxon>
        <taxon>Malacostraca</taxon>
        <taxon>Eumalacostraca</taxon>
        <taxon>Eucarida</taxon>
        <taxon>Decapoda</taxon>
        <taxon>Pleocyemata</taxon>
        <taxon>Anomura</taxon>
        <taxon>Galatheoidea</taxon>
        <taxon>Porcellanidae</taxon>
        <taxon>Petrolisthes</taxon>
    </lineage>
</organism>
<dbReference type="GO" id="GO:0043113">
    <property type="term" value="P:receptor clustering"/>
    <property type="evidence" value="ECO:0007669"/>
    <property type="project" value="TreeGrafter"/>
</dbReference>
<sequence>MLPKTLTLDQLVGRPWGYTRHVTFKLRCVGPEEEEEAGEVDGGTSASTKPTPTDLTLNLSSPTSLLPPTSTHDSAEVVSPINVYKASVLMVPVATERLIGSATPASLSSTTTTTTTVTTTTTISSTTLASQGSMGDDEGGSPHSSPQLSRWAHSVPTLPRDLERTIKIKKGADQMGVNIEVVDQGVNGVVVSSLVRNGAVHKDGRLHAGDLILSVNNESMRNITNSQARAILRRTQLVSTDVSILFIGGQDAAAYREASLLQYRGRQQQQLLLQQQQQLQQGTHQTSPRSPYVPRGESSEDETPGTGEVGGDLTRSITAPSFITRDIPSRDPSQEDLLGSLSNLPPGQQQQGKAEGLSVINIKHALSETLVESRSEDVNVSSVHIGGEERRDTVDGEEEGPFTITFKNVSAAPREFSPRLGQEPEGEDHEVVEVLQAEGGISVGASEGRSNSASPMLDGKHWGPERTVEVQRDEKNSLGISIVGGKVDLSWSGSSVTGIFIKNVLPDSPAGKGGHLKTGDRILEVEGIDLRGATHEKAVEVIKKTGNPVTFLVQSLVQWTPANSRPGSRDVSRLGTRYPSSISPARTPTPELIQASTPLSDASTTTTPQHPRPPHHRHQRPPCDPLGPPIPETSTPIHETFPEPVRFVSESPICEPEDPDPLVNPYYYYARAALAHWHVRAQRTKETKVEEEVEEEEEEVSDRENSTSTSSDSSADSRHHTLLRFRSFCPNYGGVQQTRPNGSKIDTPPSDGPPMDTPPSDVPTSEDSPQEEIQQQQEEEEDIVLGSQSSDPPLIDFSCEPTIIGIESNEPLEIYSNKVQSSNLVENETWPNHTDLIDLRSDSLTSLGENKIVAETRIVLEDMGEDEEPVEGYDWRRDPHLYQGWWCVGGSVSEHLAAQVPTQPVSPYESPAHSPTRSPTHAQPGMPDIKRQEMQAGLQKPLSRRQTTEDSEDEADDERYEQGRIDTKKGVEIDRASAGAVRRSKADRHGDTEEEDEFGYTA</sequence>
<feature type="compositionally biased region" description="Acidic residues" evidence="3">
    <location>
        <begin position="691"/>
        <end position="701"/>
    </location>
</feature>
<feature type="compositionally biased region" description="Polar residues" evidence="3">
    <location>
        <begin position="340"/>
        <end position="352"/>
    </location>
</feature>
<dbReference type="InterPro" id="IPR001478">
    <property type="entry name" value="PDZ"/>
</dbReference>
<feature type="compositionally biased region" description="Basic and acidic residues" evidence="3">
    <location>
        <begin position="960"/>
        <end position="975"/>
    </location>
</feature>
<dbReference type="CDD" id="cd06670">
    <property type="entry name" value="PDZ6_MUPP1-like"/>
    <property type="match status" value="1"/>
</dbReference>
<dbReference type="SUPFAM" id="SSF50156">
    <property type="entry name" value="PDZ domain-like"/>
    <property type="match status" value="2"/>
</dbReference>
<keyword evidence="2" id="KW-0472">Membrane</keyword>
<reference evidence="5" key="1">
    <citation type="submission" date="2023-10" db="EMBL/GenBank/DDBJ databases">
        <title>Genome assemblies of two species of porcelain crab, Petrolisthes cinctipes and Petrolisthes manimaculis (Anomura: Porcellanidae).</title>
        <authorList>
            <person name="Angst P."/>
        </authorList>
    </citation>
    <scope>NUCLEOTIDE SEQUENCE</scope>
    <source>
        <strain evidence="5">PB745_01</strain>
        <tissue evidence="5">Gill</tissue>
    </source>
</reference>
<feature type="compositionally biased region" description="Low complexity" evidence="3">
    <location>
        <begin position="105"/>
        <end position="130"/>
    </location>
</feature>
<feature type="domain" description="PDZ" evidence="4">
    <location>
        <begin position="467"/>
        <end position="557"/>
    </location>
</feature>
<evidence type="ECO:0000313" key="6">
    <source>
        <dbReference type="Proteomes" id="UP001286313"/>
    </source>
</evidence>
<evidence type="ECO:0000256" key="3">
    <source>
        <dbReference type="SAM" id="MobiDB-lite"/>
    </source>
</evidence>
<dbReference type="AlphaFoldDB" id="A0AAE1EMK3"/>
<evidence type="ECO:0000259" key="4">
    <source>
        <dbReference type="PROSITE" id="PS50106"/>
    </source>
</evidence>
<feature type="compositionally biased region" description="Pro residues" evidence="3">
    <location>
        <begin position="750"/>
        <end position="761"/>
    </location>
</feature>
<keyword evidence="6" id="KW-1185">Reference proteome</keyword>
<feature type="compositionally biased region" description="Acidic residues" evidence="3">
    <location>
        <begin position="949"/>
        <end position="959"/>
    </location>
</feature>
<dbReference type="GO" id="GO:0030054">
    <property type="term" value="C:cell junction"/>
    <property type="evidence" value="ECO:0007669"/>
    <property type="project" value="TreeGrafter"/>
</dbReference>
<dbReference type="GO" id="GO:0019901">
    <property type="term" value="F:protein kinase binding"/>
    <property type="evidence" value="ECO:0007669"/>
    <property type="project" value="TreeGrafter"/>
</dbReference>
<dbReference type="InterPro" id="IPR036034">
    <property type="entry name" value="PDZ_sf"/>
</dbReference>
<protein>
    <recommendedName>
        <fullName evidence="4">PDZ domain-containing protein</fullName>
    </recommendedName>
</protein>
<dbReference type="Pfam" id="PF00595">
    <property type="entry name" value="PDZ"/>
    <property type="match status" value="2"/>
</dbReference>
<feature type="region of interest" description="Disordered" evidence="3">
    <location>
        <begin position="31"/>
        <end position="73"/>
    </location>
</feature>
<accession>A0AAE1EMK3</accession>
<dbReference type="EMBL" id="JAWQEG010005583">
    <property type="protein sequence ID" value="KAK3857549.1"/>
    <property type="molecule type" value="Genomic_DNA"/>
</dbReference>
<dbReference type="PANTHER" id="PTHR23119">
    <property type="entry name" value="DISCS LARGE"/>
    <property type="match status" value="1"/>
</dbReference>
<dbReference type="CDD" id="cd06671">
    <property type="entry name" value="PDZ7_MUPP1-PD6_PATJ-like"/>
    <property type="match status" value="1"/>
</dbReference>
<feature type="domain" description="PDZ" evidence="4">
    <location>
        <begin position="165"/>
        <end position="235"/>
    </location>
</feature>
<dbReference type="GO" id="GO:0097120">
    <property type="term" value="P:receptor localization to synapse"/>
    <property type="evidence" value="ECO:0007669"/>
    <property type="project" value="TreeGrafter"/>
</dbReference>